<evidence type="ECO:0000313" key="2">
    <source>
        <dbReference type="EMBL" id="MBW71763.1"/>
    </source>
</evidence>
<dbReference type="EMBL" id="GGFL01007585">
    <property type="protein sequence ID" value="MBW71763.1"/>
    <property type="molecule type" value="Transcribed_RNA"/>
</dbReference>
<organism evidence="2">
    <name type="scientific">Anopheles darlingi</name>
    <name type="common">Mosquito</name>
    <dbReference type="NCBI Taxonomy" id="43151"/>
    <lineage>
        <taxon>Eukaryota</taxon>
        <taxon>Metazoa</taxon>
        <taxon>Ecdysozoa</taxon>
        <taxon>Arthropoda</taxon>
        <taxon>Hexapoda</taxon>
        <taxon>Insecta</taxon>
        <taxon>Pterygota</taxon>
        <taxon>Neoptera</taxon>
        <taxon>Endopterygota</taxon>
        <taxon>Diptera</taxon>
        <taxon>Nematocera</taxon>
        <taxon>Culicoidea</taxon>
        <taxon>Culicidae</taxon>
        <taxon>Anophelinae</taxon>
        <taxon>Anopheles</taxon>
    </lineage>
</organism>
<evidence type="ECO:0000256" key="1">
    <source>
        <dbReference type="SAM" id="SignalP"/>
    </source>
</evidence>
<sequence>MVCWSFVVPLLQLLLFLPIAVAVNGSASNGSSAHATVASVCQRKCASHCCTAAPLRLNYSSIQIAASHRACAVPRAHLSRCSIS</sequence>
<accession>A0A2M4D2H4</accession>
<proteinExistence type="predicted"/>
<name>A0A2M4D2H4_ANODA</name>
<keyword evidence="1" id="KW-0732">Signal</keyword>
<dbReference type="AlphaFoldDB" id="A0A2M4D2H4"/>
<protein>
    <submittedName>
        <fullName evidence="2">Putative secreted protein</fullName>
    </submittedName>
</protein>
<feature type="chain" id="PRO_5014954225" evidence="1">
    <location>
        <begin position="23"/>
        <end position="84"/>
    </location>
</feature>
<feature type="signal peptide" evidence="1">
    <location>
        <begin position="1"/>
        <end position="22"/>
    </location>
</feature>
<reference evidence="2" key="1">
    <citation type="submission" date="2018-01" db="EMBL/GenBank/DDBJ databases">
        <title>An insight into the sialome of Amazonian anophelines.</title>
        <authorList>
            <person name="Ribeiro J.M."/>
            <person name="Scarpassa V."/>
            <person name="Calvo E."/>
        </authorList>
    </citation>
    <scope>NUCLEOTIDE SEQUENCE</scope>
</reference>